<proteinExistence type="predicted"/>
<evidence type="ECO:0000313" key="2">
    <source>
        <dbReference type="Proteomes" id="UP000039865"/>
    </source>
</evidence>
<name>A0A078A6E3_STYLE</name>
<evidence type="ECO:0000313" key="1">
    <source>
        <dbReference type="EMBL" id="CDW77436.1"/>
    </source>
</evidence>
<organism evidence="1 2">
    <name type="scientific">Stylonychia lemnae</name>
    <name type="common">Ciliate</name>
    <dbReference type="NCBI Taxonomy" id="5949"/>
    <lineage>
        <taxon>Eukaryota</taxon>
        <taxon>Sar</taxon>
        <taxon>Alveolata</taxon>
        <taxon>Ciliophora</taxon>
        <taxon>Intramacronucleata</taxon>
        <taxon>Spirotrichea</taxon>
        <taxon>Stichotrichia</taxon>
        <taxon>Sporadotrichida</taxon>
        <taxon>Oxytrichidae</taxon>
        <taxon>Stylonychinae</taxon>
        <taxon>Stylonychia</taxon>
    </lineage>
</organism>
<sequence length="299" mass="35569">MINEEIEFSDQLDQMQQNVDDSLRYQLRRRISDNYMQSNYHQLTFQTQNLKLSSDSNLDIITQGKIQNKNQSSNDMKQQLLESEMLENFYLTSYLTHNKVLCQFQGKQSNHDNKTPSINENIHFAKVSNEILESRIFYPNQRHLSTFSLPFDDILTHGTSNKYCNSKDHIFNDLYNSDIYFQSQENGTQINDDQVKDRFSHQDFTRDIIKNSSNCDSQDNFQQQMKKENFQKILNPSSSHHVDHQKVPFKMRKRHMIKKSDQNQITRKQDIRKLSKELKKLQVSSKLRHKLLAKDYSQE</sequence>
<dbReference type="InParanoid" id="A0A078A6E3"/>
<reference evidence="1 2" key="1">
    <citation type="submission" date="2014-06" db="EMBL/GenBank/DDBJ databases">
        <authorList>
            <person name="Swart Estienne"/>
        </authorList>
    </citation>
    <scope>NUCLEOTIDE SEQUENCE [LARGE SCALE GENOMIC DNA]</scope>
    <source>
        <strain evidence="1 2">130c</strain>
    </source>
</reference>
<dbReference type="Proteomes" id="UP000039865">
    <property type="component" value="Unassembled WGS sequence"/>
</dbReference>
<dbReference type="EMBL" id="CCKQ01006148">
    <property type="protein sequence ID" value="CDW77436.1"/>
    <property type="molecule type" value="Genomic_DNA"/>
</dbReference>
<protein>
    <submittedName>
        <fullName evidence="1">Uncharacterized protein</fullName>
    </submittedName>
</protein>
<gene>
    <name evidence="1" type="primary">Contig10858.g11600</name>
    <name evidence="1" type="ORF">STYLEM_6397</name>
</gene>
<keyword evidence="2" id="KW-1185">Reference proteome</keyword>
<accession>A0A078A6E3</accession>
<dbReference type="AlphaFoldDB" id="A0A078A6E3"/>